<accession>A0A2P9AD19</accession>
<dbReference type="InterPro" id="IPR036188">
    <property type="entry name" value="FAD/NAD-bd_sf"/>
</dbReference>
<dbReference type="EMBL" id="FUIG01000013">
    <property type="protein sequence ID" value="SJM29021.1"/>
    <property type="molecule type" value="Genomic_DNA"/>
</dbReference>
<dbReference type="Gene3D" id="3.50.50.60">
    <property type="entry name" value="FAD/NAD(P)-binding domain"/>
    <property type="match status" value="2"/>
</dbReference>
<dbReference type="InterPro" id="IPR050151">
    <property type="entry name" value="Class-I_Pyr_Nuc-Dis_Oxidored"/>
</dbReference>
<comment type="cofactor">
    <cofactor evidence="5">
        <name>FAD</name>
        <dbReference type="ChEBI" id="CHEBI:57692"/>
    </cofactor>
    <text evidence="5">Binds 1 FAD per subunit.</text>
</comment>
<protein>
    <submittedName>
        <fullName evidence="9">Pyruvate/2-oxoglutarate dehydrogenase complex, dihydrolipoamide dehydrogenase component</fullName>
    </submittedName>
</protein>
<feature type="binding site" evidence="5">
    <location>
        <position position="50"/>
    </location>
    <ligand>
        <name>FAD</name>
        <dbReference type="ChEBI" id="CHEBI:57692"/>
    </ligand>
</feature>
<dbReference type="GO" id="GO:0004148">
    <property type="term" value="F:dihydrolipoyl dehydrogenase (NADH) activity"/>
    <property type="evidence" value="ECO:0007669"/>
    <property type="project" value="TreeGrafter"/>
</dbReference>
<dbReference type="InterPro" id="IPR004099">
    <property type="entry name" value="Pyr_nucl-diS_OxRdtase_dimer"/>
</dbReference>
<keyword evidence="4 5" id="KW-0520">NAD</keyword>
<dbReference type="Gene3D" id="3.30.390.30">
    <property type="match status" value="1"/>
</dbReference>
<dbReference type="InterPro" id="IPR023753">
    <property type="entry name" value="FAD/NAD-binding_dom"/>
</dbReference>
<dbReference type="GO" id="GO:0050660">
    <property type="term" value="F:flavin adenine dinucleotide binding"/>
    <property type="evidence" value="ECO:0007669"/>
    <property type="project" value="TreeGrafter"/>
</dbReference>
<feature type="binding site" evidence="5">
    <location>
        <begin position="137"/>
        <end position="139"/>
    </location>
    <ligand>
        <name>FAD</name>
        <dbReference type="ChEBI" id="CHEBI:57692"/>
    </ligand>
</feature>
<dbReference type="InterPro" id="IPR016156">
    <property type="entry name" value="FAD/NAD-linked_Rdtase_dimer_sf"/>
</dbReference>
<gene>
    <name evidence="9" type="ORF">BQ8482_110951</name>
</gene>
<evidence type="ECO:0000313" key="9">
    <source>
        <dbReference type="EMBL" id="SJM29021.1"/>
    </source>
</evidence>
<name>A0A2P9AD19_9HYPH</name>
<dbReference type="PANTHER" id="PTHR22912:SF151">
    <property type="entry name" value="DIHYDROLIPOYL DEHYDROGENASE, MITOCHONDRIAL"/>
    <property type="match status" value="1"/>
</dbReference>
<dbReference type="SUPFAM" id="SSF55424">
    <property type="entry name" value="FAD/NAD-linked reductases, dimerisation (C-terminal) domain"/>
    <property type="match status" value="1"/>
</dbReference>
<dbReference type="Pfam" id="PF02852">
    <property type="entry name" value="Pyr_redox_dim"/>
    <property type="match status" value="1"/>
</dbReference>
<feature type="domain" description="FAD/NAD(P)-binding" evidence="8">
    <location>
        <begin position="4"/>
        <end position="319"/>
    </location>
</feature>
<dbReference type="InterPro" id="IPR001100">
    <property type="entry name" value="Pyr_nuc-diS_OxRdtase"/>
</dbReference>
<evidence type="ECO:0000256" key="2">
    <source>
        <dbReference type="ARBA" id="ARBA00022630"/>
    </source>
</evidence>
<feature type="binding site" evidence="5">
    <location>
        <position position="262"/>
    </location>
    <ligand>
        <name>NAD(+)</name>
        <dbReference type="ChEBI" id="CHEBI:57540"/>
    </ligand>
</feature>
<evidence type="ECO:0000259" key="8">
    <source>
        <dbReference type="Pfam" id="PF07992"/>
    </source>
</evidence>
<comment type="similarity">
    <text evidence="1">Belongs to the class-I pyridine nucleotide-disulfide oxidoreductase family.</text>
</comment>
<feature type="binding site" evidence="5">
    <location>
        <position position="303"/>
    </location>
    <ligand>
        <name>FAD</name>
        <dbReference type="ChEBI" id="CHEBI:57692"/>
    </ligand>
</feature>
<sequence length="448" mass="47863">MEKYDVVILGGGNAGMGVTVATRAAGLSVAMVEARDLGGTCPNRGCTPKKVLVAAGHALHEIERACEHRITVAAPRLDWAALIDREQAMVRDIPDRLAGVMAMRGVDVIHGEAAFVGSNAVRVGERQLDAASIVIATGSRPRELCFPGAELMTTSDDVLSDRALPSDVVFIGGGIIAFELGHVYARAGVRVTILEALPQMLGGFDPDAVDQIRGESERIGMRLLTLALVKRIDRVGERLRVLFANDNSEHTIEADRVVNCAGRIANTDGLDLGAGHVAHRDGRIEIDAFLRSRSNPAVHVCGDAVWNSPQLSPIATYEGRIVGRNIVEGAKHQPDYSQIPSSVYTVPAVASVGLTEAKAAEGGLRIKVQVNDMRGWLSARTYAETVAWSKIIVGVESDHILGAHVVGHAGEELIHIFALAMRHGITATDLADNLYGFPTFSSDIKNMM</sequence>
<evidence type="ECO:0000259" key="7">
    <source>
        <dbReference type="Pfam" id="PF02852"/>
    </source>
</evidence>
<keyword evidence="10" id="KW-1185">Reference proteome</keyword>
<evidence type="ECO:0000313" key="10">
    <source>
        <dbReference type="Proteomes" id="UP000245698"/>
    </source>
</evidence>
<evidence type="ECO:0000256" key="6">
    <source>
        <dbReference type="PIRSR" id="PIRSR000350-4"/>
    </source>
</evidence>
<dbReference type="AlphaFoldDB" id="A0A2P9AD19"/>
<evidence type="ECO:0000256" key="3">
    <source>
        <dbReference type="ARBA" id="ARBA00022827"/>
    </source>
</evidence>
<organism evidence="9 10">
    <name type="scientific">Mesorhizobium delmotii</name>
    <dbReference type="NCBI Taxonomy" id="1631247"/>
    <lineage>
        <taxon>Bacteria</taxon>
        <taxon>Pseudomonadati</taxon>
        <taxon>Pseudomonadota</taxon>
        <taxon>Alphaproteobacteria</taxon>
        <taxon>Hyphomicrobiales</taxon>
        <taxon>Phyllobacteriaceae</taxon>
        <taxon>Mesorhizobium</taxon>
    </lineage>
</organism>
<proteinExistence type="inferred from homology"/>
<dbReference type="PANTHER" id="PTHR22912">
    <property type="entry name" value="DISULFIDE OXIDOREDUCTASE"/>
    <property type="match status" value="1"/>
</dbReference>
<dbReference type="PIRSF" id="PIRSF000350">
    <property type="entry name" value="Mercury_reductase_MerA"/>
    <property type="match status" value="1"/>
</dbReference>
<dbReference type="PRINTS" id="PR00411">
    <property type="entry name" value="PNDRDTASEI"/>
</dbReference>
<dbReference type="RefSeq" id="WP_244602625.1">
    <property type="nucleotide sequence ID" value="NZ_FUIG01000013.1"/>
</dbReference>
<dbReference type="PRINTS" id="PR00368">
    <property type="entry name" value="FADPNR"/>
</dbReference>
<evidence type="ECO:0000256" key="5">
    <source>
        <dbReference type="PIRSR" id="PIRSR000350-3"/>
    </source>
</evidence>
<dbReference type="GO" id="GO:0006103">
    <property type="term" value="P:2-oxoglutarate metabolic process"/>
    <property type="evidence" value="ECO:0007669"/>
    <property type="project" value="TreeGrafter"/>
</dbReference>
<dbReference type="Proteomes" id="UP000245698">
    <property type="component" value="Unassembled WGS sequence"/>
</dbReference>
<keyword evidence="9" id="KW-0670">Pyruvate</keyword>
<evidence type="ECO:0000256" key="1">
    <source>
        <dbReference type="ARBA" id="ARBA00007532"/>
    </source>
</evidence>
<feature type="disulfide bond" description="Redox-active" evidence="6">
    <location>
        <begin position="41"/>
        <end position="46"/>
    </location>
</feature>
<keyword evidence="2" id="KW-0285">Flavoprotein</keyword>
<keyword evidence="5" id="KW-0547">Nucleotide-binding</keyword>
<reference evidence="10" key="1">
    <citation type="submission" date="2016-12" db="EMBL/GenBank/DDBJ databases">
        <authorList>
            <person name="Brunel B."/>
        </authorList>
    </citation>
    <scope>NUCLEOTIDE SEQUENCE [LARGE SCALE GENOMIC DNA]</scope>
</reference>
<keyword evidence="3 5" id="KW-0274">FAD</keyword>
<feature type="binding site" evidence="5">
    <location>
        <begin position="172"/>
        <end position="179"/>
    </location>
    <ligand>
        <name>NAD(+)</name>
        <dbReference type="ChEBI" id="CHEBI:57540"/>
    </ligand>
</feature>
<feature type="binding site" evidence="5">
    <location>
        <position position="195"/>
    </location>
    <ligand>
        <name>NAD(+)</name>
        <dbReference type="ChEBI" id="CHEBI:57540"/>
    </ligand>
</feature>
<evidence type="ECO:0000256" key="4">
    <source>
        <dbReference type="ARBA" id="ARBA00023027"/>
    </source>
</evidence>
<dbReference type="Pfam" id="PF07992">
    <property type="entry name" value="Pyr_redox_2"/>
    <property type="match status" value="1"/>
</dbReference>
<dbReference type="SUPFAM" id="SSF51905">
    <property type="entry name" value="FAD/NAD(P)-binding domain"/>
    <property type="match status" value="1"/>
</dbReference>
<feature type="domain" description="Pyridine nucleotide-disulphide oxidoreductase dimerisation" evidence="7">
    <location>
        <begin position="339"/>
        <end position="447"/>
    </location>
</feature>